<feature type="domain" description="Aminoglycoside phosphotransferase" evidence="1">
    <location>
        <begin position="10"/>
        <end position="85"/>
    </location>
</feature>
<sequence length="152" mass="16810">MAGFEPPAGAAWQRLIPPDREELVCHNDVAPWNVVRAERGWVLIDWDCAAPASAVWDLAYAAQTTADLGVGRSVAESAARLRAFTDGYGLDDRQRAELPAALGRRTRAMHEFLSANAGTQPWSRIWAEDGPYWFATAEYLDEHVNAWRSALG</sequence>
<reference evidence="2 3" key="1">
    <citation type="journal article" date="2015" name="Int. J. Syst. Evol. Microbiol.">
        <title>Amycolatopsis rhabdoformis sp. nov., an actinomycete isolated from a tropical forest soil.</title>
        <authorList>
            <person name="Souza W.R."/>
            <person name="Silva R.E."/>
            <person name="Goodfellow M."/>
            <person name="Busarakam K."/>
            <person name="Figueiro F.S."/>
            <person name="Ferreira D."/>
            <person name="Rodrigues-Filho E."/>
            <person name="Moraes L.A.B."/>
            <person name="Zucchi T.D."/>
        </authorList>
    </citation>
    <scope>NUCLEOTIDE SEQUENCE [LARGE SCALE GENOMIC DNA]</scope>
    <source>
        <strain evidence="2 3">NCIMB 14900</strain>
    </source>
</reference>
<evidence type="ECO:0000313" key="3">
    <source>
        <dbReference type="Proteomes" id="UP001330812"/>
    </source>
</evidence>
<dbReference type="SUPFAM" id="SSF56112">
    <property type="entry name" value="Protein kinase-like (PK-like)"/>
    <property type="match status" value="1"/>
</dbReference>
<dbReference type="Proteomes" id="UP001330812">
    <property type="component" value="Chromosome"/>
</dbReference>
<dbReference type="InterPro" id="IPR011009">
    <property type="entry name" value="Kinase-like_dom_sf"/>
</dbReference>
<dbReference type="EMBL" id="CP142149">
    <property type="protein sequence ID" value="WSE35366.1"/>
    <property type="molecule type" value="Genomic_DNA"/>
</dbReference>
<dbReference type="RefSeq" id="WP_326838166.1">
    <property type="nucleotide sequence ID" value="NZ_CP142149.1"/>
</dbReference>
<gene>
    <name evidence="2" type="ORF">VSH64_40190</name>
</gene>
<evidence type="ECO:0000313" key="2">
    <source>
        <dbReference type="EMBL" id="WSE35366.1"/>
    </source>
</evidence>
<keyword evidence="3" id="KW-1185">Reference proteome</keyword>
<protein>
    <submittedName>
        <fullName evidence="2">Phosphotransferase</fullName>
    </submittedName>
</protein>
<name>A0ABZ1INU7_9PSEU</name>
<dbReference type="Pfam" id="PF01636">
    <property type="entry name" value="APH"/>
    <property type="match status" value="1"/>
</dbReference>
<organism evidence="2 3">
    <name type="scientific">Amycolatopsis rhabdoformis</name>
    <dbReference type="NCBI Taxonomy" id="1448059"/>
    <lineage>
        <taxon>Bacteria</taxon>
        <taxon>Bacillati</taxon>
        <taxon>Actinomycetota</taxon>
        <taxon>Actinomycetes</taxon>
        <taxon>Pseudonocardiales</taxon>
        <taxon>Pseudonocardiaceae</taxon>
        <taxon>Amycolatopsis</taxon>
    </lineage>
</organism>
<dbReference type="Gene3D" id="1.10.510.10">
    <property type="entry name" value="Transferase(Phosphotransferase) domain 1"/>
    <property type="match status" value="1"/>
</dbReference>
<dbReference type="InterPro" id="IPR002575">
    <property type="entry name" value="Aminoglycoside_PTrfase"/>
</dbReference>
<accession>A0ABZ1INU7</accession>
<proteinExistence type="predicted"/>
<evidence type="ECO:0000259" key="1">
    <source>
        <dbReference type="Pfam" id="PF01636"/>
    </source>
</evidence>